<proteinExistence type="predicted"/>
<organism evidence="2 3">
    <name type="scientific">Agrocybe chaxingu</name>
    <dbReference type="NCBI Taxonomy" id="84603"/>
    <lineage>
        <taxon>Eukaryota</taxon>
        <taxon>Fungi</taxon>
        <taxon>Dikarya</taxon>
        <taxon>Basidiomycota</taxon>
        <taxon>Agaricomycotina</taxon>
        <taxon>Agaricomycetes</taxon>
        <taxon>Agaricomycetidae</taxon>
        <taxon>Agaricales</taxon>
        <taxon>Agaricineae</taxon>
        <taxon>Strophariaceae</taxon>
        <taxon>Agrocybe</taxon>
    </lineage>
</organism>
<evidence type="ECO:0000313" key="3">
    <source>
        <dbReference type="Proteomes" id="UP001148786"/>
    </source>
</evidence>
<dbReference type="AlphaFoldDB" id="A0A9W8K2X1"/>
<keyword evidence="3" id="KW-1185">Reference proteome</keyword>
<evidence type="ECO:0008006" key="4">
    <source>
        <dbReference type="Google" id="ProtNLM"/>
    </source>
</evidence>
<accession>A0A9W8K2X1</accession>
<dbReference type="EMBL" id="JANKHO010000378">
    <property type="protein sequence ID" value="KAJ3510706.1"/>
    <property type="molecule type" value="Genomic_DNA"/>
</dbReference>
<protein>
    <recommendedName>
        <fullName evidence="4">BTB domain-containing protein</fullName>
    </recommendedName>
</protein>
<sequence>MRNVSNALSHSPKITDSDGGPPHLVTPRASSLSSGRPAVNASDADITIQSSNLVIFRLHRKNLETHTGAFPGGDLKMVQARPDEVISLSEKSNVLELLFKFVYPCRQPPLKGLPFDTILALAEAVEKYEVYSAMRLCEVRLREFLPQEAARILDHAIKHDYPDLIEACVPALARQPLLDVLDKLPLKYARAWAWYHEAWRQIFQSAILKISEKYCGGNPNHCGSNPGFSSYSSGSDRCRTMASIAWILQLEKITSLSELKRNLHMEATDGTAEHHCKGCPCPRKWDAGTDQKRTEAATMIRDGIVALRPFSEFLKN</sequence>
<dbReference type="OrthoDB" id="3184970at2759"/>
<reference evidence="2" key="1">
    <citation type="submission" date="2022-07" db="EMBL/GenBank/DDBJ databases">
        <title>Genome Sequence of Agrocybe chaxingu.</title>
        <authorList>
            <person name="Buettner E."/>
        </authorList>
    </citation>
    <scope>NUCLEOTIDE SEQUENCE</scope>
    <source>
        <strain evidence="2">MP-N11</strain>
    </source>
</reference>
<feature type="compositionally biased region" description="Polar residues" evidence="1">
    <location>
        <begin position="1"/>
        <end position="14"/>
    </location>
</feature>
<dbReference type="Gene3D" id="3.30.710.10">
    <property type="entry name" value="Potassium Channel Kv1.1, Chain A"/>
    <property type="match status" value="1"/>
</dbReference>
<comment type="caution">
    <text evidence="2">The sequence shown here is derived from an EMBL/GenBank/DDBJ whole genome shotgun (WGS) entry which is preliminary data.</text>
</comment>
<dbReference type="Proteomes" id="UP001148786">
    <property type="component" value="Unassembled WGS sequence"/>
</dbReference>
<name>A0A9W8K2X1_9AGAR</name>
<evidence type="ECO:0000256" key="1">
    <source>
        <dbReference type="SAM" id="MobiDB-lite"/>
    </source>
</evidence>
<feature type="region of interest" description="Disordered" evidence="1">
    <location>
        <begin position="1"/>
        <end position="38"/>
    </location>
</feature>
<gene>
    <name evidence="2" type="ORF">NLJ89_g4525</name>
</gene>
<evidence type="ECO:0000313" key="2">
    <source>
        <dbReference type="EMBL" id="KAJ3510706.1"/>
    </source>
</evidence>
<dbReference type="InterPro" id="IPR011333">
    <property type="entry name" value="SKP1/BTB/POZ_sf"/>
</dbReference>